<dbReference type="PROSITE" id="PS50089">
    <property type="entry name" value="ZF_RING_2"/>
    <property type="match status" value="1"/>
</dbReference>
<protein>
    <submittedName>
        <fullName evidence="8">Si:dkey-111e8.1</fullName>
    </submittedName>
</protein>
<dbReference type="InterPro" id="IPR013083">
    <property type="entry name" value="Znf_RING/FYVE/PHD"/>
</dbReference>
<evidence type="ECO:0000256" key="1">
    <source>
        <dbReference type="ARBA" id="ARBA00022723"/>
    </source>
</evidence>
<proteinExistence type="predicted"/>
<evidence type="ECO:0000256" key="5">
    <source>
        <dbReference type="SAM" id="Coils"/>
    </source>
</evidence>
<evidence type="ECO:0000256" key="2">
    <source>
        <dbReference type="ARBA" id="ARBA00022771"/>
    </source>
</evidence>
<reference evidence="8" key="1">
    <citation type="submission" date="2025-08" db="UniProtKB">
        <authorList>
            <consortium name="Ensembl"/>
        </authorList>
    </citation>
    <scope>IDENTIFICATION</scope>
</reference>
<evidence type="ECO:0000313" key="9">
    <source>
        <dbReference type="Proteomes" id="UP000694621"/>
    </source>
</evidence>
<dbReference type="KEGG" id="amex:103025352"/>
<feature type="region of interest" description="Disordered" evidence="6">
    <location>
        <begin position="572"/>
        <end position="635"/>
    </location>
</feature>
<feature type="compositionally biased region" description="Low complexity" evidence="6">
    <location>
        <begin position="473"/>
        <end position="503"/>
    </location>
</feature>
<feature type="region of interest" description="Disordered" evidence="6">
    <location>
        <begin position="473"/>
        <end position="530"/>
    </location>
</feature>
<keyword evidence="1" id="KW-0479">Metal-binding</keyword>
<dbReference type="PANTHER" id="PTHR15727:SF3">
    <property type="entry name" value="RING FINGER PROTEIN 214"/>
    <property type="match status" value="1"/>
</dbReference>
<dbReference type="InterPro" id="IPR056872">
    <property type="entry name" value="TTC3/DZIP3-like_helical"/>
</dbReference>
<dbReference type="SUPFAM" id="SSF57850">
    <property type="entry name" value="RING/U-box"/>
    <property type="match status" value="1"/>
</dbReference>
<dbReference type="AlphaFoldDB" id="A0A8B9JVY6"/>
<evidence type="ECO:0000256" key="3">
    <source>
        <dbReference type="ARBA" id="ARBA00022833"/>
    </source>
</evidence>
<dbReference type="InterPro" id="IPR001841">
    <property type="entry name" value="Znf_RING"/>
</dbReference>
<dbReference type="Proteomes" id="UP000694621">
    <property type="component" value="Unplaced"/>
</dbReference>
<organism evidence="8 9">
    <name type="scientific">Astyanax mexicanus</name>
    <name type="common">Blind cave fish</name>
    <name type="synonym">Astyanax fasciatus mexicanus</name>
    <dbReference type="NCBI Taxonomy" id="7994"/>
    <lineage>
        <taxon>Eukaryota</taxon>
        <taxon>Metazoa</taxon>
        <taxon>Chordata</taxon>
        <taxon>Craniata</taxon>
        <taxon>Vertebrata</taxon>
        <taxon>Euteleostomi</taxon>
        <taxon>Actinopterygii</taxon>
        <taxon>Neopterygii</taxon>
        <taxon>Teleostei</taxon>
        <taxon>Ostariophysi</taxon>
        <taxon>Characiformes</taxon>
        <taxon>Characoidei</taxon>
        <taxon>Acestrorhamphidae</taxon>
        <taxon>Acestrorhamphinae</taxon>
        <taxon>Astyanax</taxon>
    </lineage>
</organism>
<keyword evidence="3" id="KW-0862">Zinc</keyword>
<evidence type="ECO:0000256" key="4">
    <source>
        <dbReference type="PROSITE-ProRule" id="PRU00175"/>
    </source>
</evidence>
<evidence type="ECO:0000313" key="8">
    <source>
        <dbReference type="Ensembl" id="ENSAMXP00005026610.1"/>
    </source>
</evidence>
<sequence>MESDLQTDWSFSLEGGSVAGAVPVCASLWAVPAPATLWSVPGLLQSQAPLPEQEALFLGHEPDIMPVTTETKELDIQTENWTEDKASNTNDDWESVMHKINEYGSRLAQQYESMVRQEEADETEHSLHIKSLEKTKEEKQRLYQGLISKIESLQVKLDLNSSKTTRKNFTVKLEELTAEKERLAEGKKRLVQELEEADRKLKQLIEEQNNDKLSWEQEIADLQTENERLSKQLEETNQIALKDEIAALESQRELAISQIEDWIAEAERYLDTLRLDPSHQNARQRHEWEKNIMVVRNSLSRLQNMYSDNIILLQSGQQLDSLPPISLPHLPNVPSIDLFVSALRNSVSQMPFYSGPMTHVPPPTTLPDFHPGSVPVHRLTPPLPPVSSQSFPLSTVNVPSYSAGPKPSLTMPIVLPPLPPFRMPPMTAMPTMPLPHTQPMFRLPHTFVPTSTYGAAGPAHVSMVTTHAAAPMPTTQATPLPAHTSTSAPAPPAAAAAAVSALPQGTFPATSARNSSPQTVSSNPPPAGKLDKLLERLGTQFPQCTRTQLMGVLQQIKSERGTMAGLSMDEVTQQVSQKLAQNDRPAPGPIAPPSGSRSFAAAPGPVQRPSVQPHLIRPPLRAPGAPGFQPRPSQPPAMRKLCLMCQNHVEPGTQYNTNCPHTLHKDCISVWLQSSKNHSCPFCPSK</sequence>
<dbReference type="InterPro" id="IPR056870">
    <property type="entry name" value="TTC3/DZIP3/RBM44-like_helical"/>
</dbReference>
<evidence type="ECO:0000259" key="7">
    <source>
        <dbReference type="PROSITE" id="PS50089"/>
    </source>
</evidence>
<dbReference type="CTD" id="257160"/>
<feature type="compositionally biased region" description="Polar residues" evidence="6">
    <location>
        <begin position="507"/>
        <end position="522"/>
    </location>
</feature>
<dbReference type="GeneID" id="103025352"/>
<dbReference type="PANTHER" id="PTHR15727">
    <property type="entry name" value="RING FINGER PROTEIN 214"/>
    <property type="match status" value="1"/>
</dbReference>
<keyword evidence="2 4" id="KW-0863">Zinc-finger</keyword>
<dbReference type="Ensembl" id="ENSAMXT00005029290.1">
    <property type="protein sequence ID" value="ENSAMXP00005026610.1"/>
    <property type="gene ID" value="ENSAMXG00005013374.1"/>
</dbReference>
<dbReference type="GO" id="GO:0008270">
    <property type="term" value="F:zinc ion binding"/>
    <property type="evidence" value="ECO:0007669"/>
    <property type="project" value="UniProtKB-KW"/>
</dbReference>
<feature type="coiled-coil region" evidence="5">
    <location>
        <begin position="129"/>
        <end position="265"/>
    </location>
</feature>
<evidence type="ECO:0000256" key="6">
    <source>
        <dbReference type="SAM" id="MobiDB-lite"/>
    </source>
</evidence>
<dbReference type="Pfam" id="PF24905">
    <property type="entry name" value="TTC3_9th"/>
    <property type="match status" value="1"/>
</dbReference>
<feature type="domain" description="RING-type" evidence="7">
    <location>
        <begin position="642"/>
        <end position="683"/>
    </location>
</feature>
<dbReference type="Pfam" id="PF24525">
    <property type="entry name" value="TTC3"/>
    <property type="match status" value="1"/>
</dbReference>
<dbReference type="GO" id="GO:0004842">
    <property type="term" value="F:ubiquitin-protein transferase activity"/>
    <property type="evidence" value="ECO:0007669"/>
    <property type="project" value="TreeGrafter"/>
</dbReference>
<keyword evidence="5" id="KW-0175">Coiled coil</keyword>
<name>A0A8B9JVY6_ASTMX</name>
<accession>A0A8B9JVY6</accession>
<dbReference type="Gene3D" id="3.30.40.10">
    <property type="entry name" value="Zinc/RING finger domain, C3HC4 (zinc finger)"/>
    <property type="match status" value="1"/>
</dbReference>